<keyword evidence="3" id="KW-1185">Reference proteome</keyword>
<dbReference type="SUPFAM" id="SSF52540">
    <property type="entry name" value="P-loop containing nucleoside triphosphate hydrolases"/>
    <property type="match status" value="1"/>
</dbReference>
<dbReference type="eggNOG" id="COG3267">
    <property type="taxonomic scope" value="Bacteria"/>
</dbReference>
<dbReference type="SMART" id="SM00382">
    <property type="entry name" value="AAA"/>
    <property type="match status" value="1"/>
</dbReference>
<name>F2LWJ4_HIPMA</name>
<proteinExistence type="predicted"/>
<dbReference type="CDD" id="cd00009">
    <property type="entry name" value="AAA"/>
    <property type="match status" value="1"/>
</dbReference>
<dbReference type="InterPro" id="IPR052026">
    <property type="entry name" value="ExeA_AAA_ATPase_DNA-bind"/>
</dbReference>
<dbReference type="Gene3D" id="3.40.50.300">
    <property type="entry name" value="P-loop containing nucleotide triphosphate hydrolases"/>
    <property type="match status" value="1"/>
</dbReference>
<dbReference type="RefSeq" id="WP_013682141.1">
    <property type="nucleotide sequence ID" value="NC_015318.1"/>
</dbReference>
<accession>F2LWJ4</accession>
<dbReference type="PANTHER" id="PTHR35894">
    <property type="entry name" value="GENERAL SECRETION PATHWAY PROTEIN A-RELATED"/>
    <property type="match status" value="1"/>
</dbReference>
<gene>
    <name evidence="2" type="ordered locus">Hipma_1137</name>
</gene>
<dbReference type="OrthoDB" id="9779230at2"/>
<dbReference type="PANTHER" id="PTHR35894:SF1">
    <property type="entry name" value="PHOSPHORIBULOKINASE _ URIDINE KINASE FAMILY"/>
    <property type="match status" value="1"/>
</dbReference>
<reference evidence="3" key="2">
    <citation type="submission" date="2011-03" db="EMBL/GenBank/DDBJ databases">
        <title>The complete genome of Hippea maritima DSM 10411.</title>
        <authorList>
            <consortium name="US DOE Joint Genome Institute (JGI-PGF)"/>
            <person name="Lucas S."/>
            <person name="Copeland A."/>
            <person name="Lapidus A."/>
            <person name="Bruce D."/>
            <person name="Goodwin L."/>
            <person name="Pitluck S."/>
            <person name="Peters L."/>
            <person name="Kyrpides N."/>
            <person name="Mavromatis K."/>
            <person name="Pagani I."/>
            <person name="Ivanova N."/>
            <person name="Mikhailova N."/>
            <person name="Lu M."/>
            <person name="Detter J.C."/>
            <person name="Tapia R."/>
            <person name="Han C."/>
            <person name="Land M."/>
            <person name="Hauser L."/>
            <person name="Markowitz V."/>
            <person name="Cheng J.-F."/>
            <person name="Hugenholtz P."/>
            <person name="Woyke T."/>
            <person name="Wu D."/>
            <person name="Spring S."/>
            <person name="Schroeder M."/>
            <person name="Brambilla E."/>
            <person name="Klenk H.-P."/>
            <person name="Eisen J.A."/>
        </authorList>
    </citation>
    <scope>NUCLEOTIDE SEQUENCE [LARGE SCALE GENOMIC DNA]</scope>
    <source>
        <strain evidence="3">ATCC 700847 / DSM 10411 / MH2</strain>
    </source>
</reference>
<dbReference type="AlphaFoldDB" id="F2LWJ4"/>
<sequence>MYKEFFGFDDDPFRLTPDPGFFYSSEEHDDAIKTIEYAIKARKGLFVLVGEVGVGKTTLSRVLLNKLINVEVSLLLNPFLSADETLNYIATDFGLKIEGKDRGKIFQELVDFFVGLYKSNKNALIIVDESQHMSFESMEMLRQISNIEMENAKLVQILLVGQSELINKLNQDKYRQIKQRVAYWVYLKGLSLEETKAYIEFRTNQALKYRKTIFKDKAIKYIYKLTKGNPREINQLAETCLILAAANKKKKISPKEVVLAAKEYYKFDKKRLLKLGLVWLFR</sequence>
<dbReference type="Proteomes" id="UP000008139">
    <property type="component" value="Chromosome"/>
</dbReference>
<organism evidence="2 3">
    <name type="scientific">Hippea maritima (strain ATCC 700847 / DSM 10411 / MH2)</name>
    <dbReference type="NCBI Taxonomy" id="760142"/>
    <lineage>
        <taxon>Bacteria</taxon>
        <taxon>Pseudomonadati</taxon>
        <taxon>Campylobacterota</taxon>
        <taxon>Desulfurellia</taxon>
        <taxon>Desulfurellales</taxon>
        <taxon>Hippeaceae</taxon>
        <taxon>Hippea</taxon>
    </lineage>
</organism>
<dbReference type="InterPro" id="IPR049945">
    <property type="entry name" value="AAA_22"/>
</dbReference>
<dbReference type="GO" id="GO:0016887">
    <property type="term" value="F:ATP hydrolysis activity"/>
    <property type="evidence" value="ECO:0007669"/>
    <property type="project" value="InterPro"/>
</dbReference>
<dbReference type="EMBL" id="CP002606">
    <property type="protein sequence ID" value="AEA34103.1"/>
    <property type="molecule type" value="Genomic_DNA"/>
</dbReference>
<dbReference type="Pfam" id="PF13401">
    <property type="entry name" value="AAA_22"/>
    <property type="match status" value="1"/>
</dbReference>
<dbReference type="STRING" id="760142.Hipma_1137"/>
<feature type="domain" description="AAA+ ATPase" evidence="1">
    <location>
        <begin position="42"/>
        <end position="277"/>
    </location>
</feature>
<dbReference type="InParanoid" id="F2LWJ4"/>
<dbReference type="InterPro" id="IPR003593">
    <property type="entry name" value="AAA+_ATPase"/>
</dbReference>
<reference evidence="2 3" key="1">
    <citation type="journal article" date="2011" name="Stand. Genomic Sci.">
        <title>Complete genome sequence of the thermophilic sulfur-reducer Hippea maritima type strain (MH(2)).</title>
        <authorList>
            <person name="Huntemann M."/>
            <person name="Lu M."/>
            <person name="Nolan M."/>
            <person name="Lapidus A."/>
            <person name="Lucas S."/>
            <person name="Hammon N."/>
            <person name="Deshpande S."/>
            <person name="Cheng J.F."/>
            <person name="Tapia R."/>
            <person name="Han C."/>
            <person name="Goodwin L."/>
            <person name="Pitluck S."/>
            <person name="Liolios K."/>
            <person name="Pagani I."/>
            <person name="Ivanova N."/>
            <person name="Ovchinikova G."/>
            <person name="Pati A."/>
            <person name="Chen A."/>
            <person name="Palaniappan K."/>
            <person name="Land M."/>
            <person name="Hauser L."/>
            <person name="Jeffries C.D."/>
            <person name="Detter J.C."/>
            <person name="Brambilla E.M."/>
            <person name="Rohde M."/>
            <person name="Spring S."/>
            <person name="Goker M."/>
            <person name="Woyke T."/>
            <person name="Bristow J."/>
            <person name="Eisen J.A."/>
            <person name="Markowitz V."/>
            <person name="Hugenholtz P."/>
            <person name="Kyrpides N.C."/>
            <person name="Klenk H.P."/>
            <person name="Mavromatis K."/>
        </authorList>
    </citation>
    <scope>NUCLEOTIDE SEQUENCE [LARGE SCALE GENOMIC DNA]</scope>
    <source>
        <strain evidence="3">ATCC 700847 / DSM 10411 / MH2</strain>
    </source>
</reference>
<evidence type="ECO:0000313" key="3">
    <source>
        <dbReference type="Proteomes" id="UP000008139"/>
    </source>
</evidence>
<dbReference type="HOGENOM" id="CLU_024125_3_0_7"/>
<dbReference type="InterPro" id="IPR027417">
    <property type="entry name" value="P-loop_NTPase"/>
</dbReference>
<dbReference type="KEGG" id="hmr:Hipma_1137"/>
<evidence type="ECO:0000313" key="2">
    <source>
        <dbReference type="EMBL" id="AEA34103.1"/>
    </source>
</evidence>
<protein>
    <submittedName>
        <fullName evidence="2">AAA ATPase</fullName>
    </submittedName>
</protein>
<evidence type="ECO:0000259" key="1">
    <source>
        <dbReference type="SMART" id="SM00382"/>
    </source>
</evidence>